<dbReference type="PRINTS" id="PR00033">
    <property type="entry name" value="HTHASNC"/>
</dbReference>
<gene>
    <name evidence="6" type="ORF">IPA_03615</name>
</gene>
<comment type="pathway">
    <text evidence="4">Amino-acid biosynthesis.</text>
</comment>
<dbReference type="InterPro" id="IPR000485">
    <property type="entry name" value="AsnC-type_HTH_dom"/>
</dbReference>
<dbReference type="InterPro" id="IPR036390">
    <property type="entry name" value="WH_DNA-bd_sf"/>
</dbReference>
<reference evidence="6" key="1">
    <citation type="submission" date="2013-11" db="EMBL/GenBank/DDBJ databases">
        <title>Comparative genomics of Ignicoccus.</title>
        <authorList>
            <person name="Podar M."/>
        </authorList>
    </citation>
    <scope>NUCLEOTIDE SEQUENCE</scope>
    <source>
        <strain evidence="6">DSM 13166</strain>
    </source>
</reference>
<dbReference type="InterPro" id="IPR019888">
    <property type="entry name" value="Tscrpt_reg_AsnC-like"/>
</dbReference>
<keyword evidence="1" id="KW-0805">Transcription regulation</keyword>
<dbReference type="Gene3D" id="1.10.10.10">
    <property type="entry name" value="Winged helix-like DNA-binding domain superfamily/Winged helix DNA-binding domain"/>
    <property type="match status" value="1"/>
</dbReference>
<dbReference type="SUPFAM" id="SSF46785">
    <property type="entry name" value="Winged helix' DNA-binding domain"/>
    <property type="match status" value="1"/>
</dbReference>
<dbReference type="CDD" id="cd00090">
    <property type="entry name" value="HTH_ARSR"/>
    <property type="match status" value="1"/>
</dbReference>
<feature type="domain" description="HTH asnC-type" evidence="5">
    <location>
        <begin position="26"/>
        <end position="87"/>
    </location>
</feature>
<accession>A0A977K9A8</accession>
<name>A0A977K9A8_9CREN</name>
<keyword evidence="7" id="KW-1185">Reference proteome</keyword>
<evidence type="ECO:0000256" key="4">
    <source>
        <dbReference type="ARBA" id="ARBA00029440"/>
    </source>
</evidence>
<evidence type="ECO:0000256" key="3">
    <source>
        <dbReference type="ARBA" id="ARBA00023163"/>
    </source>
</evidence>
<dbReference type="EMBL" id="CP006868">
    <property type="protein sequence ID" value="UXD21379.1"/>
    <property type="molecule type" value="Genomic_DNA"/>
</dbReference>
<sequence>MLMGFELATSRRLSPTIGFVKNASQIDDKDKAIIDILVSNSKTTTTEIANRLSISDVATRRRIKKLEDGGVIRFYTTVVDPYKLGYNAVVELFVEVDPKHIESVAKELSEKDFTTNVITVTGQYSVIAEIWVRNHNELVKAVQEVGQIEGVRSIVPVVVTSVYKINGINLKEKERRTK</sequence>
<evidence type="ECO:0000313" key="6">
    <source>
        <dbReference type="EMBL" id="UXD21379.1"/>
    </source>
</evidence>
<protein>
    <submittedName>
        <fullName evidence="6">Transcriptional regulator</fullName>
    </submittedName>
</protein>
<dbReference type="SUPFAM" id="SSF54909">
    <property type="entry name" value="Dimeric alpha+beta barrel"/>
    <property type="match status" value="1"/>
</dbReference>
<dbReference type="Pfam" id="PF01037">
    <property type="entry name" value="AsnC_trans_reg"/>
    <property type="match status" value="1"/>
</dbReference>
<dbReference type="PANTHER" id="PTHR30154:SF34">
    <property type="entry name" value="TRANSCRIPTIONAL REGULATOR AZLB"/>
    <property type="match status" value="1"/>
</dbReference>
<evidence type="ECO:0000313" key="7">
    <source>
        <dbReference type="Proteomes" id="UP001063698"/>
    </source>
</evidence>
<dbReference type="GO" id="GO:0043565">
    <property type="term" value="F:sequence-specific DNA binding"/>
    <property type="evidence" value="ECO:0007669"/>
    <property type="project" value="InterPro"/>
</dbReference>
<keyword evidence="3" id="KW-0804">Transcription</keyword>
<evidence type="ECO:0000259" key="5">
    <source>
        <dbReference type="PROSITE" id="PS50956"/>
    </source>
</evidence>
<dbReference type="InterPro" id="IPR011008">
    <property type="entry name" value="Dimeric_a/b-barrel"/>
</dbReference>
<dbReference type="Gene3D" id="3.30.70.920">
    <property type="match status" value="1"/>
</dbReference>
<organism evidence="6 7">
    <name type="scientific">Ignicoccus pacificus DSM 13166</name>
    <dbReference type="NCBI Taxonomy" id="940294"/>
    <lineage>
        <taxon>Archaea</taxon>
        <taxon>Thermoproteota</taxon>
        <taxon>Thermoprotei</taxon>
        <taxon>Desulfurococcales</taxon>
        <taxon>Desulfurococcaceae</taxon>
        <taxon>Ignicoccus</taxon>
    </lineage>
</organism>
<dbReference type="Proteomes" id="UP001063698">
    <property type="component" value="Chromosome"/>
</dbReference>
<proteinExistence type="predicted"/>
<dbReference type="InterPro" id="IPR011991">
    <property type="entry name" value="ArsR-like_HTH"/>
</dbReference>
<dbReference type="Pfam" id="PF13412">
    <property type="entry name" value="HTH_24"/>
    <property type="match status" value="1"/>
</dbReference>
<evidence type="ECO:0000256" key="1">
    <source>
        <dbReference type="ARBA" id="ARBA00023015"/>
    </source>
</evidence>
<dbReference type="PANTHER" id="PTHR30154">
    <property type="entry name" value="LEUCINE-RESPONSIVE REGULATORY PROTEIN"/>
    <property type="match status" value="1"/>
</dbReference>
<keyword evidence="2" id="KW-0238">DNA-binding</keyword>
<dbReference type="KEGG" id="ipc:IPA_03615"/>
<dbReference type="InterPro" id="IPR036388">
    <property type="entry name" value="WH-like_DNA-bd_sf"/>
</dbReference>
<dbReference type="InterPro" id="IPR019887">
    <property type="entry name" value="Tscrpt_reg_AsnC/Lrp_C"/>
</dbReference>
<dbReference type="AlphaFoldDB" id="A0A977K9A8"/>
<dbReference type="GO" id="GO:0043200">
    <property type="term" value="P:response to amino acid"/>
    <property type="evidence" value="ECO:0007669"/>
    <property type="project" value="TreeGrafter"/>
</dbReference>
<dbReference type="GO" id="GO:0005829">
    <property type="term" value="C:cytosol"/>
    <property type="evidence" value="ECO:0007669"/>
    <property type="project" value="TreeGrafter"/>
</dbReference>
<dbReference type="PROSITE" id="PS50956">
    <property type="entry name" value="HTH_ASNC_2"/>
    <property type="match status" value="1"/>
</dbReference>
<evidence type="ECO:0000256" key="2">
    <source>
        <dbReference type="ARBA" id="ARBA00023125"/>
    </source>
</evidence>
<dbReference type="SMART" id="SM00344">
    <property type="entry name" value="HTH_ASNC"/>
    <property type="match status" value="1"/>
</dbReference>